<dbReference type="EMBL" id="CP076448">
    <property type="protein sequence ID" value="QXM25187.1"/>
    <property type="molecule type" value="Genomic_DNA"/>
</dbReference>
<dbReference type="AlphaFoldDB" id="A0A975U2J7"/>
<dbReference type="Proteomes" id="UP000694001">
    <property type="component" value="Chromosome"/>
</dbReference>
<keyword evidence="2" id="KW-1185">Reference proteome</keyword>
<accession>A0A975U2J7</accession>
<name>A0A975U2J7_9PROT</name>
<proteinExistence type="predicted"/>
<organism evidence="1 2">
    <name type="scientific">Elioraea tepida</name>
    <dbReference type="NCBI Taxonomy" id="2843330"/>
    <lineage>
        <taxon>Bacteria</taxon>
        <taxon>Pseudomonadati</taxon>
        <taxon>Pseudomonadota</taxon>
        <taxon>Alphaproteobacteria</taxon>
        <taxon>Acetobacterales</taxon>
        <taxon>Elioraeaceae</taxon>
        <taxon>Elioraea</taxon>
    </lineage>
</organism>
<evidence type="ECO:0000313" key="1">
    <source>
        <dbReference type="EMBL" id="QXM25187.1"/>
    </source>
</evidence>
<protein>
    <submittedName>
        <fullName evidence="1">Uncharacterized protein</fullName>
    </submittedName>
</protein>
<dbReference type="KEGG" id="elio:KO353_02750"/>
<evidence type="ECO:0000313" key="2">
    <source>
        <dbReference type="Proteomes" id="UP000694001"/>
    </source>
</evidence>
<reference evidence="1" key="1">
    <citation type="submission" date="2021-06" db="EMBL/GenBank/DDBJ databases">
        <title>Elioraea tepida, sp. nov., a moderately thermophilic aerobic anoxygenic phototrophic bacterium isolated from an alkaline siliceous hot spring mat community in Yellowstone National Park, WY, USA.</title>
        <authorList>
            <person name="Saini M.K."/>
            <person name="Yoshida S."/>
            <person name="Sebastian A."/>
            <person name="Hirose S."/>
            <person name="Hara E."/>
            <person name="Tamaki H."/>
            <person name="Soulier N.T."/>
            <person name="Albert I."/>
            <person name="Hanada S."/>
            <person name="Bryant D.A."/>
            <person name="Tank M."/>
        </authorList>
    </citation>
    <scope>NUCLEOTIDE SEQUENCE</scope>
    <source>
        <strain evidence="1">MS-P2</strain>
    </source>
</reference>
<gene>
    <name evidence="1" type="ORF">KO353_02750</name>
</gene>
<sequence length="245" mass="26731">MGSIEIATVRCAVCGRESRQKLLRGVRQSGPPDLDLRPAEMARSTMQHWLQQCPACGYAAPRIDEAEPQAAEIVAAGPYRALLAEASFPPLARRFLCRAMLLEEMGDLHGAAEATLHAAWVADDWRKPDLARAWRLDAVALFRQGPPPPLEQRVRIVDILRRAGDFVGAAAQAGELERSSLPEPVDRVVAFERRLIAAGDVRAYTVASALPPPAARPHVSHRAGRPVRQPRGGLFAALRRLLGRG</sequence>
<dbReference type="RefSeq" id="WP_218286243.1">
    <property type="nucleotide sequence ID" value="NZ_CP076448.1"/>
</dbReference>